<name>D4PBL7_VERVE</name>
<dbReference type="EMBL" id="GU828005">
    <property type="protein sequence ID" value="ADD62229.1"/>
    <property type="molecule type" value="Genomic_DNA"/>
</dbReference>
<feature type="transmembrane region" description="Helical" evidence="1">
    <location>
        <begin position="315"/>
        <end position="335"/>
    </location>
</feature>
<feature type="signal peptide" evidence="2">
    <location>
        <begin position="1"/>
        <end position="23"/>
    </location>
</feature>
<evidence type="ECO:0000256" key="1">
    <source>
        <dbReference type="SAM" id="Phobius"/>
    </source>
</evidence>
<evidence type="ECO:0000256" key="2">
    <source>
        <dbReference type="SAM" id="SignalP"/>
    </source>
</evidence>
<proteinExistence type="predicted"/>
<feature type="transmembrane region" description="Helical" evidence="1">
    <location>
        <begin position="237"/>
        <end position="257"/>
    </location>
</feature>
<keyword evidence="1" id="KW-1133">Transmembrane helix</keyword>
<keyword evidence="3" id="KW-0496">Mitochondrion</keyword>
<feature type="transmembrane region" description="Helical" evidence="1">
    <location>
        <begin position="263"/>
        <end position="282"/>
    </location>
</feature>
<sequence length="957" mass="118149">MFKKFKNLFLRAVWFLLPNPSEGVWFYISKLLSIIGSFLHDIYCVFIPAYNGLRNILTDLKIWLVKYFDMVWTLISKHRLMYVVRLLLLIFLLYRPTLIDLDSLYWTLSIGFYFLSNNFFFLSSYVNPFSDWSLSTPFLKILIFLCFFPALYSSKRLKRRLKKKRKILLKDDELYFIFQWAQRFFIFTFYFFICYVAFFLISVILPLLYIYVFDFGFDVNLPVKLVYFTYLKDLKYLSPFLSFFFNCNFIPISFFFILSFKSLYLFTELYLFYFITFILLYLKDFFLDSLLSVLLFFFSVIKLYFFFFFKFIKNLFLLFVFFNKVFFNSFNLDLLIDIFKNFLFSDNFFIFLFFIFQSIVTFFLKIFWWLLCLCFLNLNAFLAWILPTSLNEFLQLNFSILLDFVLGLFFSFVIKVLDFFIPILNLYLKDLSFFGLVSTWYEYLNHGVQRGVLRNSLLNWMFIHLYASIIAFWFLDFDFRVSVKTPPKTPNTLLKEAKRTQDWIPQNMDFLTLQTNETKIYFAMLEISFEHVESLQFIYGDFEYIDEEHDMEDETPDEEEYYDNESEETMKVREIIESDLGFTKRPTKMLEDDPLDSKSGLERHYLSEIVGEPELIYVEEPLKWAFSSLYSPTFEELHFKDSLFSEWVFDPDEDLTFFEFLLLFPFLFFCIYVWFFHRRKKRHYRSYLRFFVSTRRTVFSGWWVEDFLGLPIGEWARYFFDKMRHHTAPDVKFRRVHKFRMYRNRQKIKLMQMEAFHFERLRIKLYRESLKNWENFTERSIKFLAPNRKKHYLYSTVRLFKRETREWAMLGDWVKFFWKPEPTPEKTAYFFESLQVSLSHLIDRYVKRRGRKKYRKNLWRTIQHIPGHMSMPYYPKIWYSRFNNTFLFFPNVTTRFNYNYYNYIGWRDNRARWRRYAFTPGNVTDKVFEYNRSLQRRDYNFYKRWQRRRRLMRVFQF</sequence>
<protein>
    <submittedName>
        <fullName evidence="3">Uncharacterized protein orf957</fullName>
    </submittedName>
</protein>
<evidence type="ECO:0000313" key="3">
    <source>
        <dbReference type="EMBL" id="ADD62229.1"/>
    </source>
</evidence>
<accession>D4PBL7</accession>
<keyword evidence="1" id="KW-0472">Membrane</keyword>
<feature type="transmembrane region" description="Helical" evidence="1">
    <location>
        <begin position="199"/>
        <end position="217"/>
    </location>
</feature>
<geneLocation type="mitochondrion" evidence="3"/>
<keyword evidence="2" id="KW-0732">Signal</keyword>
<feature type="transmembrane region" description="Helical" evidence="1">
    <location>
        <begin position="80"/>
        <end position="97"/>
    </location>
</feature>
<dbReference type="RefSeq" id="YP_003540845.1">
    <property type="nucleotide sequence ID" value="NC_013986.1"/>
</dbReference>
<dbReference type="AlphaFoldDB" id="D4PBL7"/>
<feature type="transmembrane region" description="Helical" evidence="1">
    <location>
        <begin position="655"/>
        <end position="676"/>
    </location>
</feature>
<keyword evidence="1" id="KW-0812">Transmembrane</keyword>
<feature type="transmembrane region" description="Helical" evidence="1">
    <location>
        <begin position="289"/>
        <end position="309"/>
    </location>
</feature>
<dbReference type="GeneID" id="8890305"/>
<feature type="transmembrane region" description="Helical" evidence="1">
    <location>
        <begin position="342"/>
        <end position="360"/>
    </location>
</feature>
<feature type="chain" id="PRO_5003062158" evidence="2">
    <location>
        <begin position="24"/>
        <end position="957"/>
    </location>
</feature>
<organism evidence="3">
    <name type="scientific">Vermamoeba vermiformis</name>
    <name type="common">Amoeba</name>
    <name type="synonym">Hartmannella vermiformis</name>
    <dbReference type="NCBI Taxonomy" id="5778"/>
    <lineage>
        <taxon>Eukaryota</taxon>
        <taxon>Amoebozoa</taxon>
        <taxon>Tubulinea</taxon>
        <taxon>Echinamoebida</taxon>
        <taxon>Vermamoeba</taxon>
    </lineage>
</organism>
<feature type="transmembrane region" description="Helical" evidence="1">
    <location>
        <begin position="132"/>
        <end position="153"/>
    </location>
</feature>
<feature type="transmembrane region" description="Helical" evidence="1">
    <location>
        <begin position="456"/>
        <end position="475"/>
    </location>
</feature>
<reference evidence="3" key="1">
    <citation type="journal article" date="2010" name="Eukaryot. Cell">
        <title>Abundant 5S rRNA-like transcripts encoded by the mitochondrial genome in amoebozoa.</title>
        <authorList>
            <person name="Bullerwell C.E."/>
            <person name="Burger G."/>
            <person name="Gott J.M."/>
            <person name="Kourennaia O."/>
            <person name="Schnare M.N."/>
            <person name="Gray M.W."/>
        </authorList>
    </citation>
    <scope>NUCLEOTIDE SEQUENCE</scope>
</reference>
<gene>
    <name evidence="3" type="primary">orf957</name>
</gene>
<feature type="transmembrane region" description="Helical" evidence="1">
    <location>
        <begin position="366"/>
        <end position="386"/>
    </location>
</feature>